<protein>
    <submittedName>
        <fullName evidence="4">VacJ family lipoprotein</fullName>
    </submittedName>
</protein>
<dbReference type="EMBL" id="JACYFG010000060">
    <property type="protein sequence ID" value="MBD5782361.1"/>
    <property type="molecule type" value="Genomic_DNA"/>
</dbReference>
<reference evidence="4" key="1">
    <citation type="submission" date="2020-09" db="EMBL/GenBank/DDBJ databases">
        <title>Pelagicoccus enzymogenes sp. nov. with an EPS production, isolated from marine sediment.</title>
        <authorList>
            <person name="Feng X."/>
        </authorList>
    </citation>
    <scope>NUCLEOTIDE SEQUENCE</scope>
    <source>
        <strain evidence="4">NFK12</strain>
    </source>
</reference>
<keyword evidence="2 3" id="KW-0732">Signal</keyword>
<evidence type="ECO:0000256" key="2">
    <source>
        <dbReference type="ARBA" id="ARBA00022729"/>
    </source>
</evidence>
<proteinExistence type="inferred from homology"/>
<dbReference type="PANTHER" id="PTHR30035">
    <property type="entry name" value="LIPOPROTEIN VACJ-RELATED"/>
    <property type="match status" value="1"/>
</dbReference>
<dbReference type="PRINTS" id="PR01805">
    <property type="entry name" value="VACJLIPOPROT"/>
</dbReference>
<keyword evidence="4" id="KW-0449">Lipoprotein</keyword>
<feature type="chain" id="PRO_5038124169" evidence="3">
    <location>
        <begin position="23"/>
        <end position="247"/>
    </location>
</feature>
<keyword evidence="5" id="KW-1185">Reference proteome</keyword>
<dbReference type="PANTHER" id="PTHR30035:SF3">
    <property type="entry name" value="INTERMEMBRANE PHOSPHOLIPID TRANSPORT SYSTEM LIPOPROTEIN MLAA"/>
    <property type="match status" value="1"/>
</dbReference>
<feature type="signal peptide" evidence="3">
    <location>
        <begin position="1"/>
        <end position="22"/>
    </location>
</feature>
<organism evidence="4 5">
    <name type="scientific">Pelagicoccus enzymogenes</name>
    <dbReference type="NCBI Taxonomy" id="2773457"/>
    <lineage>
        <taxon>Bacteria</taxon>
        <taxon>Pseudomonadati</taxon>
        <taxon>Verrucomicrobiota</taxon>
        <taxon>Opitutia</taxon>
        <taxon>Puniceicoccales</taxon>
        <taxon>Pelagicoccaceae</taxon>
        <taxon>Pelagicoccus</taxon>
    </lineage>
</organism>
<evidence type="ECO:0000256" key="1">
    <source>
        <dbReference type="ARBA" id="ARBA00010634"/>
    </source>
</evidence>
<accession>A0A927FEL0</accession>
<gene>
    <name evidence="4" type="ORF">IEN85_22870</name>
</gene>
<dbReference type="Proteomes" id="UP000622317">
    <property type="component" value="Unassembled WGS sequence"/>
</dbReference>
<dbReference type="Pfam" id="PF04333">
    <property type="entry name" value="MlaA"/>
    <property type="match status" value="1"/>
</dbReference>
<evidence type="ECO:0000313" key="5">
    <source>
        <dbReference type="Proteomes" id="UP000622317"/>
    </source>
</evidence>
<name>A0A927FEL0_9BACT</name>
<dbReference type="AlphaFoldDB" id="A0A927FEL0"/>
<dbReference type="GO" id="GO:0120010">
    <property type="term" value="P:intermembrane phospholipid transfer"/>
    <property type="evidence" value="ECO:0007669"/>
    <property type="project" value="TreeGrafter"/>
</dbReference>
<dbReference type="InterPro" id="IPR007428">
    <property type="entry name" value="MlaA"/>
</dbReference>
<evidence type="ECO:0000313" key="4">
    <source>
        <dbReference type="EMBL" id="MBD5782361.1"/>
    </source>
</evidence>
<comment type="caution">
    <text evidence="4">The sequence shown here is derived from an EMBL/GenBank/DDBJ whole genome shotgun (WGS) entry which is preliminary data.</text>
</comment>
<evidence type="ECO:0000256" key="3">
    <source>
        <dbReference type="SAM" id="SignalP"/>
    </source>
</evidence>
<dbReference type="GO" id="GO:0016020">
    <property type="term" value="C:membrane"/>
    <property type="evidence" value="ECO:0007669"/>
    <property type="project" value="InterPro"/>
</dbReference>
<dbReference type="RefSeq" id="WP_191619444.1">
    <property type="nucleotide sequence ID" value="NZ_JACYFG010000060.1"/>
</dbReference>
<comment type="similarity">
    <text evidence="1">Belongs to the MlaA family.</text>
</comment>
<sequence>MKASRTILTAVTVAITASLAPAQEDGLDMEDLFEEDFEETVVPPINDPLEGLNRAIFRFNDVVYSKVAKPFARTYAKVVPDPVEKGLGNVFDNAKFPSRFVSNVFQGRFGNAGKETGQFLVNSTAGLGGIFKISDEMPELQTSREDFGQAMGSWGMGHGFYLVIPFMGPTSLRDFAGDFVDDTVEPLPEPASLIDDDSDRMTLRIVEFTNRLPALMDLYDSMRRSAIDPYVSVRDAYTQRRARQVAE</sequence>